<dbReference type="GO" id="GO:0003677">
    <property type="term" value="F:DNA binding"/>
    <property type="evidence" value="ECO:0007669"/>
    <property type="project" value="InterPro"/>
</dbReference>
<dbReference type="PANTHER" id="PTHR37299:SF1">
    <property type="entry name" value="STAGE 0 SPORULATION PROTEIN A HOMOLOG"/>
    <property type="match status" value="1"/>
</dbReference>
<dbReference type="PANTHER" id="PTHR37299">
    <property type="entry name" value="TRANSCRIPTIONAL REGULATOR-RELATED"/>
    <property type="match status" value="1"/>
</dbReference>
<dbReference type="Pfam" id="PF04397">
    <property type="entry name" value="LytTR"/>
    <property type="match status" value="1"/>
</dbReference>
<dbReference type="Gene3D" id="2.40.50.1020">
    <property type="entry name" value="LytTr DNA-binding domain"/>
    <property type="match status" value="1"/>
</dbReference>
<organism evidence="2 3">
    <name type="scientific">Vagococcus penaei</name>
    <dbReference type="NCBI Taxonomy" id="633807"/>
    <lineage>
        <taxon>Bacteria</taxon>
        <taxon>Bacillati</taxon>
        <taxon>Bacillota</taxon>
        <taxon>Bacilli</taxon>
        <taxon>Lactobacillales</taxon>
        <taxon>Enterococcaceae</taxon>
        <taxon>Vagococcus</taxon>
    </lineage>
</organism>
<feature type="domain" description="HTH LytTR-type" evidence="1">
    <location>
        <begin position="47"/>
        <end position="145"/>
    </location>
</feature>
<evidence type="ECO:0000313" key="2">
    <source>
        <dbReference type="EMBL" id="AQP53580.1"/>
    </source>
</evidence>
<dbReference type="EMBL" id="CP019609">
    <property type="protein sequence ID" value="AQP53580.1"/>
    <property type="molecule type" value="Genomic_DNA"/>
</dbReference>
<evidence type="ECO:0000313" key="3">
    <source>
        <dbReference type="Proteomes" id="UP000188246"/>
    </source>
</evidence>
<dbReference type="InterPro" id="IPR046947">
    <property type="entry name" value="LytR-like"/>
</dbReference>
<sequence length="145" mass="16999">MKVNYQWNQDMSKNEIDIISHPANELLLSRLKQSVTQHLLSVIDPRNNRTVMLNVTDIEVIETLGHLSFIITRTGESYHYQKRLKDLTYLEAYNLVRINQSTILNLDELVSFTVEQHARLEVCTKNGNQYIVSRHYAKKIKERLS</sequence>
<keyword evidence="3" id="KW-1185">Reference proteome</keyword>
<protein>
    <recommendedName>
        <fullName evidence="1">HTH LytTR-type domain-containing protein</fullName>
    </recommendedName>
</protein>
<dbReference type="SMART" id="SM00850">
    <property type="entry name" value="LytTR"/>
    <property type="match status" value="1"/>
</dbReference>
<dbReference type="STRING" id="633807.BW732_04605"/>
<name>A0A1Q2D5A1_9ENTE</name>
<evidence type="ECO:0000259" key="1">
    <source>
        <dbReference type="PROSITE" id="PS50930"/>
    </source>
</evidence>
<proteinExistence type="predicted"/>
<dbReference type="AlphaFoldDB" id="A0A1Q2D5A1"/>
<gene>
    <name evidence="2" type="ORF">BW732_04605</name>
</gene>
<dbReference type="PROSITE" id="PS50930">
    <property type="entry name" value="HTH_LYTTR"/>
    <property type="match status" value="1"/>
</dbReference>
<reference evidence="2 3" key="1">
    <citation type="journal article" date="2010" name="Int. J. Syst. Evol. Microbiol.">
        <title>Vagococcus penaei sp. nov., isolated from spoilage microbiota of cooked shrimp (Penaeus vannamei).</title>
        <authorList>
            <person name="Jaffres E."/>
            <person name="Prevost H."/>
            <person name="Rossero A."/>
            <person name="Joffraud J.J."/>
            <person name="Dousset X."/>
        </authorList>
    </citation>
    <scope>NUCLEOTIDE SEQUENCE [LARGE SCALE GENOMIC DNA]</scope>
    <source>
        <strain evidence="2 3">CD276</strain>
    </source>
</reference>
<dbReference type="GO" id="GO:0000156">
    <property type="term" value="F:phosphorelay response regulator activity"/>
    <property type="evidence" value="ECO:0007669"/>
    <property type="project" value="InterPro"/>
</dbReference>
<dbReference type="KEGG" id="vpi:BW732_04605"/>
<accession>A0A1Q2D5A1</accession>
<dbReference type="RefSeq" id="WP_161485514.1">
    <property type="nucleotide sequence ID" value="NZ_CP019609.1"/>
</dbReference>
<dbReference type="Proteomes" id="UP000188246">
    <property type="component" value="Chromosome"/>
</dbReference>
<dbReference type="InterPro" id="IPR007492">
    <property type="entry name" value="LytTR_DNA-bd_dom"/>
</dbReference>